<dbReference type="GO" id="GO:0016811">
    <property type="term" value="F:hydrolase activity, acting on carbon-nitrogen (but not peptide) bonds, in linear amides"/>
    <property type="evidence" value="ECO:0007669"/>
    <property type="project" value="TreeGrafter"/>
</dbReference>
<dbReference type="Proteomes" id="UP000249165">
    <property type="component" value="Unassembled WGS sequence"/>
</dbReference>
<protein>
    <submittedName>
        <fullName evidence="1">LmbE family N-acetylglucosaminyl deacetylase</fullName>
    </submittedName>
</protein>
<evidence type="ECO:0000313" key="1">
    <source>
        <dbReference type="EMBL" id="RAK09018.1"/>
    </source>
</evidence>
<dbReference type="PANTHER" id="PTHR12993">
    <property type="entry name" value="N-ACETYLGLUCOSAMINYL-PHOSPHATIDYLINOSITOL DE-N-ACETYLASE-RELATED"/>
    <property type="match status" value="1"/>
</dbReference>
<sequence length="242" mass="26371">MTMTEPVSRAQRVTADALTGQRPIVVLAPHPDDESLGCGGLLAHAFAGDGAHVVLMTDGAGSHPGSRLWTGAERAAQRARELDTAIHELGGRSSDVTRLGLPDAGMGDPAMPVLSIARTIARQLSRLGARTLFATAPTDPHCDHQATAEIARLCARLTRARLFYYPVWSRWKQPDFRTGLVGMDEYRLDTTPVRRRKARAIAAHRSQHGQVFTDDAAGFVLDPEFVRMFVDADELYFEGTLA</sequence>
<evidence type="ECO:0000313" key="2">
    <source>
        <dbReference type="Proteomes" id="UP000249165"/>
    </source>
</evidence>
<dbReference type="InterPro" id="IPR003737">
    <property type="entry name" value="GlcNAc_PI_deacetylase-related"/>
</dbReference>
<dbReference type="Gene3D" id="3.40.50.10320">
    <property type="entry name" value="LmbE-like"/>
    <property type="match status" value="1"/>
</dbReference>
<gene>
    <name evidence="1" type="ORF">ATI53_10745</name>
</gene>
<comment type="caution">
    <text evidence="1">The sequence shown here is derived from an EMBL/GenBank/DDBJ whole genome shotgun (WGS) entry which is preliminary data.</text>
</comment>
<organism evidence="1 2">
    <name type="scientific">Salipiger aestuarii</name>
    <dbReference type="NCBI Taxonomy" id="568098"/>
    <lineage>
        <taxon>Bacteria</taxon>
        <taxon>Pseudomonadati</taxon>
        <taxon>Pseudomonadota</taxon>
        <taxon>Alphaproteobacteria</taxon>
        <taxon>Rhodobacterales</taxon>
        <taxon>Roseobacteraceae</taxon>
        <taxon>Salipiger</taxon>
    </lineage>
</organism>
<name>A0A327XIU2_9RHOB</name>
<proteinExistence type="predicted"/>
<dbReference type="OrthoDB" id="9790023at2"/>
<dbReference type="RefSeq" id="WP_111551334.1">
    <property type="nucleotide sequence ID" value="NZ_LIGK01000017.1"/>
</dbReference>
<reference evidence="1 2" key="1">
    <citation type="submission" date="2018-06" db="EMBL/GenBank/DDBJ databases">
        <title>Genomic Encyclopedia of Archaeal and Bacterial Type Strains, Phase II (KMG-II): from individual species to whole genera.</title>
        <authorList>
            <person name="Goeker M."/>
        </authorList>
    </citation>
    <scope>NUCLEOTIDE SEQUENCE [LARGE SCALE GENOMIC DNA]</scope>
    <source>
        <strain evidence="1 2">DSM 22011</strain>
    </source>
</reference>
<accession>A0A327XIU2</accession>
<dbReference type="AlphaFoldDB" id="A0A327XIU2"/>
<dbReference type="Pfam" id="PF02585">
    <property type="entry name" value="PIG-L"/>
    <property type="match status" value="1"/>
</dbReference>
<dbReference type="SUPFAM" id="SSF102588">
    <property type="entry name" value="LmbE-like"/>
    <property type="match status" value="1"/>
</dbReference>
<dbReference type="PANTHER" id="PTHR12993:SF29">
    <property type="entry name" value="BLR3841 PROTEIN"/>
    <property type="match status" value="1"/>
</dbReference>
<keyword evidence="2" id="KW-1185">Reference proteome</keyword>
<dbReference type="InterPro" id="IPR024078">
    <property type="entry name" value="LmbE-like_dom_sf"/>
</dbReference>
<dbReference type="EMBL" id="QLMG01000074">
    <property type="protein sequence ID" value="RAK09018.1"/>
    <property type="molecule type" value="Genomic_DNA"/>
</dbReference>